<comment type="catalytic activity">
    <reaction evidence="8">
        <text>L-seryl-[protein] + ATP = O-phospho-L-seryl-[protein] + ADP + H(+)</text>
        <dbReference type="Rhea" id="RHEA:17989"/>
        <dbReference type="Rhea" id="RHEA-COMP:9863"/>
        <dbReference type="Rhea" id="RHEA-COMP:11604"/>
        <dbReference type="ChEBI" id="CHEBI:15378"/>
        <dbReference type="ChEBI" id="CHEBI:29999"/>
        <dbReference type="ChEBI" id="CHEBI:30616"/>
        <dbReference type="ChEBI" id="CHEBI:83421"/>
        <dbReference type="ChEBI" id="CHEBI:456216"/>
        <dbReference type="EC" id="2.7.11.1"/>
    </reaction>
</comment>
<dbReference type="GO" id="GO:0005524">
    <property type="term" value="F:ATP binding"/>
    <property type="evidence" value="ECO:0007669"/>
    <property type="project" value="UniProtKB-UniRule"/>
</dbReference>
<evidence type="ECO:0000256" key="8">
    <source>
        <dbReference type="ARBA" id="ARBA00048679"/>
    </source>
</evidence>
<dbReference type="Gene3D" id="1.10.510.10">
    <property type="entry name" value="Transferase(Phosphotransferase) domain 1"/>
    <property type="match status" value="1"/>
</dbReference>
<evidence type="ECO:0000256" key="6">
    <source>
        <dbReference type="ARBA" id="ARBA00022840"/>
    </source>
</evidence>
<name>A0A919MQR2_9ACTN</name>
<dbReference type="PROSITE" id="PS00107">
    <property type="entry name" value="PROTEIN_KINASE_ATP"/>
    <property type="match status" value="1"/>
</dbReference>
<evidence type="ECO:0000256" key="1">
    <source>
        <dbReference type="ARBA" id="ARBA00012513"/>
    </source>
</evidence>
<comment type="caution">
    <text evidence="12">The sequence shown here is derived from an EMBL/GenBank/DDBJ whole genome shotgun (WGS) entry which is preliminary data.</text>
</comment>
<feature type="compositionally biased region" description="Low complexity" evidence="10">
    <location>
        <begin position="329"/>
        <end position="378"/>
    </location>
</feature>
<dbReference type="PROSITE" id="PS50011">
    <property type="entry name" value="PROTEIN_KINASE_DOM"/>
    <property type="match status" value="1"/>
</dbReference>
<evidence type="ECO:0000313" key="13">
    <source>
        <dbReference type="Proteomes" id="UP000647172"/>
    </source>
</evidence>
<dbReference type="PANTHER" id="PTHR43289">
    <property type="entry name" value="MITOGEN-ACTIVATED PROTEIN KINASE KINASE KINASE 20-RELATED"/>
    <property type="match status" value="1"/>
</dbReference>
<organism evidence="12 13">
    <name type="scientific">Actinoplanes nipponensis</name>
    <dbReference type="NCBI Taxonomy" id="135950"/>
    <lineage>
        <taxon>Bacteria</taxon>
        <taxon>Bacillati</taxon>
        <taxon>Actinomycetota</taxon>
        <taxon>Actinomycetes</taxon>
        <taxon>Micromonosporales</taxon>
        <taxon>Micromonosporaceae</taxon>
        <taxon>Actinoplanes</taxon>
    </lineage>
</organism>
<feature type="domain" description="Protein kinase" evidence="11">
    <location>
        <begin position="6"/>
        <end position="260"/>
    </location>
</feature>
<evidence type="ECO:0000256" key="3">
    <source>
        <dbReference type="ARBA" id="ARBA00022679"/>
    </source>
</evidence>
<dbReference type="PROSITE" id="PS00108">
    <property type="entry name" value="PROTEIN_KINASE_ST"/>
    <property type="match status" value="1"/>
</dbReference>
<dbReference type="InterPro" id="IPR011009">
    <property type="entry name" value="Kinase-like_dom_sf"/>
</dbReference>
<dbReference type="Gene3D" id="3.30.200.20">
    <property type="entry name" value="Phosphorylase Kinase, domain 1"/>
    <property type="match status" value="1"/>
</dbReference>
<dbReference type="CDD" id="cd14014">
    <property type="entry name" value="STKc_PknB_like"/>
    <property type="match status" value="1"/>
</dbReference>
<keyword evidence="13" id="KW-1185">Reference proteome</keyword>
<feature type="compositionally biased region" description="Low complexity" evidence="10">
    <location>
        <begin position="386"/>
        <end position="399"/>
    </location>
</feature>
<evidence type="ECO:0000256" key="9">
    <source>
        <dbReference type="PROSITE-ProRule" id="PRU10141"/>
    </source>
</evidence>
<dbReference type="AlphaFoldDB" id="A0A919MQR2"/>
<feature type="binding site" evidence="9">
    <location>
        <position position="35"/>
    </location>
    <ligand>
        <name>ATP</name>
        <dbReference type="ChEBI" id="CHEBI:30616"/>
    </ligand>
</feature>
<accession>A0A919MQR2</accession>
<evidence type="ECO:0000256" key="5">
    <source>
        <dbReference type="ARBA" id="ARBA00022777"/>
    </source>
</evidence>
<gene>
    <name evidence="12" type="ORF">Ani05nite_69560</name>
</gene>
<feature type="region of interest" description="Disordered" evidence="10">
    <location>
        <begin position="310"/>
        <end position="409"/>
    </location>
</feature>
<protein>
    <recommendedName>
        <fullName evidence="1">non-specific serine/threonine protein kinase</fullName>
        <ecNumber evidence="1">2.7.11.1</ecNumber>
    </recommendedName>
</protein>
<dbReference type="InterPro" id="IPR017441">
    <property type="entry name" value="Protein_kinase_ATP_BS"/>
</dbReference>
<dbReference type="SMART" id="SM00220">
    <property type="entry name" value="S_TKc"/>
    <property type="match status" value="1"/>
</dbReference>
<dbReference type="Proteomes" id="UP000647172">
    <property type="component" value="Unassembled WGS sequence"/>
</dbReference>
<dbReference type="InterPro" id="IPR008271">
    <property type="entry name" value="Ser/Thr_kinase_AS"/>
</dbReference>
<comment type="catalytic activity">
    <reaction evidence="7">
        <text>L-threonyl-[protein] + ATP = O-phospho-L-threonyl-[protein] + ADP + H(+)</text>
        <dbReference type="Rhea" id="RHEA:46608"/>
        <dbReference type="Rhea" id="RHEA-COMP:11060"/>
        <dbReference type="Rhea" id="RHEA-COMP:11605"/>
        <dbReference type="ChEBI" id="CHEBI:15378"/>
        <dbReference type="ChEBI" id="CHEBI:30013"/>
        <dbReference type="ChEBI" id="CHEBI:30616"/>
        <dbReference type="ChEBI" id="CHEBI:61977"/>
        <dbReference type="ChEBI" id="CHEBI:456216"/>
        <dbReference type="EC" id="2.7.11.1"/>
    </reaction>
</comment>
<evidence type="ECO:0000256" key="10">
    <source>
        <dbReference type="SAM" id="MobiDB-lite"/>
    </source>
</evidence>
<keyword evidence="3" id="KW-0808">Transferase</keyword>
<dbReference type="FunFam" id="3.30.200.20:FF:000035">
    <property type="entry name" value="Serine/threonine protein kinase Stk1"/>
    <property type="match status" value="1"/>
</dbReference>
<dbReference type="EC" id="2.7.11.1" evidence="1"/>
<evidence type="ECO:0000259" key="11">
    <source>
        <dbReference type="PROSITE" id="PS50011"/>
    </source>
</evidence>
<dbReference type="SUPFAM" id="SSF56112">
    <property type="entry name" value="Protein kinase-like (PK-like)"/>
    <property type="match status" value="1"/>
</dbReference>
<keyword evidence="5" id="KW-0418">Kinase</keyword>
<dbReference type="GO" id="GO:0004674">
    <property type="term" value="F:protein serine/threonine kinase activity"/>
    <property type="evidence" value="ECO:0007669"/>
    <property type="project" value="UniProtKB-KW"/>
</dbReference>
<sequence length="470" mass="47834">MLGGRYTLVDELGRGGMAVVWRGRDEVLGRAVAVKVLAGRYAGNPQSRARIRDEARAAATLSHPAIAQVYDFGESEEDGRRVPYVVMELVHGVTLQQRMKDGPIPPAEIFRVGAQVAAALAAAHADGLVHRDIKPGNVMVTGDGAKVVDFGLAAAAGPADPDDEVFGTPAYLAPERLTGGPVEPASDVYALGVLMYRLLAGESPFAVDTTTQMLSAHVYVEPAPLPPLESVPPPVTDLVNRCLRKDPAERPSAAQAAGVLRQAAGTGAGAEPPPGVAVPRRPGGRLILGCVAAAVASVALLWTLLPGGAGRESEAAAPPTPSVSGRVGTGAAPPGPAATATRPAAGAPEPTRAAPSAAPSAVGTASAPAAESPRASAPGPEPTPTAEPTSAEPTATARTFTSRGGSVEARCDTAGQAELISWTAADRYEVQKVDEGPAPAAEIVFKKAKSRIRMTVTCVDGDPTVAVLPL</sequence>
<keyword evidence="6 9" id="KW-0067">ATP-binding</keyword>
<evidence type="ECO:0000256" key="4">
    <source>
        <dbReference type="ARBA" id="ARBA00022741"/>
    </source>
</evidence>
<keyword evidence="2" id="KW-0723">Serine/threonine-protein kinase</keyword>
<dbReference type="Pfam" id="PF00069">
    <property type="entry name" value="Pkinase"/>
    <property type="match status" value="1"/>
</dbReference>
<keyword evidence="4 9" id="KW-0547">Nucleotide-binding</keyword>
<dbReference type="PANTHER" id="PTHR43289:SF6">
    <property type="entry name" value="SERINE_THREONINE-PROTEIN KINASE NEKL-3"/>
    <property type="match status" value="1"/>
</dbReference>
<evidence type="ECO:0000256" key="7">
    <source>
        <dbReference type="ARBA" id="ARBA00047899"/>
    </source>
</evidence>
<dbReference type="EMBL" id="BOMQ01000084">
    <property type="protein sequence ID" value="GIE53422.1"/>
    <property type="molecule type" value="Genomic_DNA"/>
</dbReference>
<dbReference type="InterPro" id="IPR000719">
    <property type="entry name" value="Prot_kinase_dom"/>
</dbReference>
<reference evidence="12" key="1">
    <citation type="submission" date="2021-01" db="EMBL/GenBank/DDBJ databases">
        <title>Whole genome shotgun sequence of Actinoplanes nipponensis NBRC 14063.</title>
        <authorList>
            <person name="Komaki H."/>
            <person name="Tamura T."/>
        </authorList>
    </citation>
    <scope>NUCLEOTIDE SEQUENCE</scope>
    <source>
        <strain evidence="12">NBRC 14063</strain>
    </source>
</reference>
<proteinExistence type="predicted"/>
<evidence type="ECO:0000313" key="12">
    <source>
        <dbReference type="EMBL" id="GIE53422.1"/>
    </source>
</evidence>
<evidence type="ECO:0000256" key="2">
    <source>
        <dbReference type="ARBA" id="ARBA00022527"/>
    </source>
</evidence>